<feature type="domain" description="Protein kinase" evidence="9">
    <location>
        <begin position="26"/>
        <end position="187"/>
    </location>
</feature>
<evidence type="ECO:0000256" key="4">
    <source>
        <dbReference type="ARBA" id="ARBA00022741"/>
    </source>
</evidence>
<evidence type="ECO:0000256" key="7">
    <source>
        <dbReference type="ARBA" id="ARBA00047899"/>
    </source>
</evidence>
<evidence type="ECO:0000259" key="9">
    <source>
        <dbReference type="PROSITE" id="PS50011"/>
    </source>
</evidence>
<gene>
    <name evidence="10" type="ORF">WMSIL1_LOCUS6207</name>
</gene>
<dbReference type="AlphaFoldDB" id="A0A564YIB9"/>
<dbReference type="Pfam" id="PF00069">
    <property type="entry name" value="Pkinase"/>
    <property type="match status" value="1"/>
</dbReference>
<reference evidence="10 11" key="1">
    <citation type="submission" date="2019-07" db="EMBL/GenBank/DDBJ databases">
        <authorList>
            <person name="Jastrzebski P J."/>
            <person name="Paukszto L."/>
            <person name="Jastrzebski P J."/>
        </authorList>
    </citation>
    <scope>NUCLEOTIDE SEQUENCE [LARGE SCALE GENOMIC DNA]</scope>
    <source>
        <strain evidence="10 11">WMS-il1</strain>
    </source>
</reference>
<name>A0A564YIB9_HYMDI</name>
<proteinExistence type="predicted"/>
<dbReference type="EMBL" id="CABIJS010000221">
    <property type="protein sequence ID" value="VUZ46488.1"/>
    <property type="molecule type" value="Genomic_DNA"/>
</dbReference>
<comment type="catalytic activity">
    <reaction evidence="8">
        <text>L-seryl-[protein] + ATP = O-phospho-L-seryl-[protein] + ADP + H(+)</text>
        <dbReference type="Rhea" id="RHEA:17989"/>
        <dbReference type="Rhea" id="RHEA-COMP:9863"/>
        <dbReference type="Rhea" id="RHEA-COMP:11604"/>
        <dbReference type="ChEBI" id="CHEBI:15378"/>
        <dbReference type="ChEBI" id="CHEBI:29999"/>
        <dbReference type="ChEBI" id="CHEBI:30616"/>
        <dbReference type="ChEBI" id="CHEBI:83421"/>
        <dbReference type="ChEBI" id="CHEBI:456216"/>
        <dbReference type="EC" id="2.7.11.1"/>
    </reaction>
</comment>
<dbReference type="GO" id="GO:0005634">
    <property type="term" value="C:nucleus"/>
    <property type="evidence" value="ECO:0007669"/>
    <property type="project" value="TreeGrafter"/>
</dbReference>
<keyword evidence="5" id="KW-0418">Kinase</keyword>
<dbReference type="GO" id="GO:0005956">
    <property type="term" value="C:protein kinase CK2 complex"/>
    <property type="evidence" value="ECO:0007669"/>
    <property type="project" value="TreeGrafter"/>
</dbReference>
<keyword evidence="2" id="KW-0723">Serine/threonine-protein kinase</keyword>
<dbReference type="InterPro" id="IPR008266">
    <property type="entry name" value="Tyr_kinase_AS"/>
</dbReference>
<protein>
    <recommendedName>
        <fullName evidence="1">non-specific serine/threonine protein kinase</fullName>
        <ecNumber evidence="1">2.7.11.1</ecNumber>
    </recommendedName>
</protein>
<evidence type="ECO:0000256" key="3">
    <source>
        <dbReference type="ARBA" id="ARBA00022679"/>
    </source>
</evidence>
<evidence type="ECO:0000256" key="1">
    <source>
        <dbReference type="ARBA" id="ARBA00012513"/>
    </source>
</evidence>
<dbReference type="GO" id="GO:0005524">
    <property type="term" value="F:ATP binding"/>
    <property type="evidence" value="ECO:0007669"/>
    <property type="project" value="UniProtKB-KW"/>
</dbReference>
<dbReference type="InterPro" id="IPR045216">
    <property type="entry name" value="CK2_alpha"/>
</dbReference>
<comment type="catalytic activity">
    <reaction evidence="7">
        <text>L-threonyl-[protein] + ATP = O-phospho-L-threonyl-[protein] + ADP + H(+)</text>
        <dbReference type="Rhea" id="RHEA:46608"/>
        <dbReference type="Rhea" id="RHEA-COMP:11060"/>
        <dbReference type="Rhea" id="RHEA-COMP:11605"/>
        <dbReference type="ChEBI" id="CHEBI:15378"/>
        <dbReference type="ChEBI" id="CHEBI:30013"/>
        <dbReference type="ChEBI" id="CHEBI:30616"/>
        <dbReference type="ChEBI" id="CHEBI:61977"/>
        <dbReference type="ChEBI" id="CHEBI:456216"/>
        <dbReference type="EC" id="2.7.11.1"/>
    </reaction>
</comment>
<dbReference type="GO" id="GO:0004674">
    <property type="term" value="F:protein serine/threonine kinase activity"/>
    <property type="evidence" value="ECO:0007669"/>
    <property type="project" value="UniProtKB-KW"/>
</dbReference>
<keyword evidence="4" id="KW-0547">Nucleotide-binding</keyword>
<sequence length="187" mass="22109">MEKMSEEKQKTIILNPPMPWSDGNQYKCGRILGFDRLGAIYECKNLANPTEKLAIKIYCKKDMRRFIKEVFHISRLQNCPNIIKLYGILERCQLGGPCIILKYFRNASYREFANDPTSEEIPLYMHQLLNAIDFCHKMRLMHRDIRPDNVIINRNERLLQLTDFGKAVFYIPYTSYSIDHDSYYEAP</sequence>
<dbReference type="SMART" id="SM00220">
    <property type="entry name" value="S_TKc"/>
    <property type="match status" value="1"/>
</dbReference>
<keyword evidence="6" id="KW-0067">ATP-binding</keyword>
<dbReference type="Gene3D" id="3.30.200.20">
    <property type="entry name" value="Phosphorylase Kinase, domain 1"/>
    <property type="match status" value="1"/>
</dbReference>
<dbReference type="InterPro" id="IPR011009">
    <property type="entry name" value="Kinase-like_dom_sf"/>
</dbReference>
<dbReference type="GO" id="GO:0005829">
    <property type="term" value="C:cytosol"/>
    <property type="evidence" value="ECO:0007669"/>
    <property type="project" value="TreeGrafter"/>
</dbReference>
<dbReference type="Proteomes" id="UP000321570">
    <property type="component" value="Unassembled WGS sequence"/>
</dbReference>
<dbReference type="SUPFAM" id="SSF56112">
    <property type="entry name" value="Protein kinase-like (PK-like)"/>
    <property type="match status" value="1"/>
</dbReference>
<evidence type="ECO:0000256" key="5">
    <source>
        <dbReference type="ARBA" id="ARBA00022777"/>
    </source>
</evidence>
<organism evidence="10 11">
    <name type="scientific">Hymenolepis diminuta</name>
    <name type="common">Rat tapeworm</name>
    <dbReference type="NCBI Taxonomy" id="6216"/>
    <lineage>
        <taxon>Eukaryota</taxon>
        <taxon>Metazoa</taxon>
        <taxon>Spiralia</taxon>
        <taxon>Lophotrochozoa</taxon>
        <taxon>Platyhelminthes</taxon>
        <taxon>Cestoda</taxon>
        <taxon>Eucestoda</taxon>
        <taxon>Cyclophyllidea</taxon>
        <taxon>Hymenolepididae</taxon>
        <taxon>Hymenolepis</taxon>
    </lineage>
</organism>
<evidence type="ECO:0000313" key="11">
    <source>
        <dbReference type="Proteomes" id="UP000321570"/>
    </source>
</evidence>
<dbReference type="InterPro" id="IPR000719">
    <property type="entry name" value="Prot_kinase_dom"/>
</dbReference>
<evidence type="ECO:0000256" key="6">
    <source>
        <dbReference type="ARBA" id="ARBA00022840"/>
    </source>
</evidence>
<dbReference type="Gene3D" id="1.10.510.10">
    <property type="entry name" value="Transferase(Phosphotransferase) domain 1"/>
    <property type="match status" value="1"/>
</dbReference>
<evidence type="ECO:0000313" key="10">
    <source>
        <dbReference type="EMBL" id="VUZ46488.1"/>
    </source>
</evidence>
<dbReference type="PANTHER" id="PTHR24054:SF0">
    <property type="entry name" value="CASEIN KINASE II SUBUNIT ALPHA"/>
    <property type="match status" value="1"/>
</dbReference>
<keyword evidence="3" id="KW-0808">Transferase</keyword>
<feature type="non-terminal residue" evidence="10">
    <location>
        <position position="187"/>
    </location>
</feature>
<dbReference type="PROSITE" id="PS50011">
    <property type="entry name" value="PROTEIN_KINASE_DOM"/>
    <property type="match status" value="1"/>
</dbReference>
<dbReference type="PANTHER" id="PTHR24054">
    <property type="entry name" value="CASEIN KINASE II SUBUNIT ALPHA"/>
    <property type="match status" value="1"/>
</dbReference>
<dbReference type="GO" id="GO:0051726">
    <property type="term" value="P:regulation of cell cycle"/>
    <property type="evidence" value="ECO:0007669"/>
    <property type="project" value="TreeGrafter"/>
</dbReference>
<evidence type="ECO:0000256" key="2">
    <source>
        <dbReference type="ARBA" id="ARBA00022527"/>
    </source>
</evidence>
<dbReference type="PROSITE" id="PS00109">
    <property type="entry name" value="PROTEIN_KINASE_TYR"/>
    <property type="match status" value="1"/>
</dbReference>
<keyword evidence="11" id="KW-1185">Reference proteome</keyword>
<evidence type="ECO:0000256" key="8">
    <source>
        <dbReference type="ARBA" id="ARBA00048679"/>
    </source>
</evidence>
<accession>A0A564YIB9</accession>
<dbReference type="EC" id="2.7.11.1" evidence="1"/>